<accession>A0A9D2G8I2</accession>
<organism evidence="2 3">
    <name type="scientific">Candidatus Mediterraneibacter stercoravium</name>
    <dbReference type="NCBI Taxonomy" id="2838685"/>
    <lineage>
        <taxon>Bacteria</taxon>
        <taxon>Bacillati</taxon>
        <taxon>Bacillota</taxon>
        <taxon>Clostridia</taxon>
        <taxon>Lachnospirales</taxon>
        <taxon>Lachnospiraceae</taxon>
        <taxon>Mediterraneibacter</taxon>
    </lineage>
</organism>
<proteinExistence type="predicted"/>
<feature type="region of interest" description="Disordered" evidence="1">
    <location>
        <begin position="223"/>
        <end position="274"/>
    </location>
</feature>
<dbReference type="AlphaFoldDB" id="A0A9D2G8I2"/>
<feature type="compositionally biased region" description="Basic and acidic residues" evidence="1">
    <location>
        <begin position="228"/>
        <end position="265"/>
    </location>
</feature>
<protein>
    <submittedName>
        <fullName evidence="2">Uncharacterized protein</fullName>
    </submittedName>
</protein>
<comment type="caution">
    <text evidence="2">The sequence shown here is derived from an EMBL/GenBank/DDBJ whole genome shotgun (WGS) entry which is preliminary data.</text>
</comment>
<evidence type="ECO:0000313" key="2">
    <source>
        <dbReference type="EMBL" id="HIZ74191.1"/>
    </source>
</evidence>
<evidence type="ECO:0000313" key="3">
    <source>
        <dbReference type="Proteomes" id="UP000824116"/>
    </source>
</evidence>
<name>A0A9D2G8I2_9FIRM</name>
<gene>
    <name evidence="2" type="ORF">H9723_02955</name>
</gene>
<feature type="region of interest" description="Disordered" evidence="1">
    <location>
        <begin position="381"/>
        <end position="403"/>
    </location>
</feature>
<reference evidence="2" key="2">
    <citation type="submission" date="2021-04" db="EMBL/GenBank/DDBJ databases">
        <authorList>
            <person name="Gilroy R."/>
        </authorList>
    </citation>
    <scope>NUCLEOTIDE SEQUENCE</scope>
    <source>
        <strain evidence="2">CHK196-3914</strain>
    </source>
</reference>
<dbReference type="EMBL" id="DXAY01000068">
    <property type="protein sequence ID" value="HIZ74191.1"/>
    <property type="molecule type" value="Genomic_DNA"/>
</dbReference>
<evidence type="ECO:0000256" key="1">
    <source>
        <dbReference type="SAM" id="MobiDB-lite"/>
    </source>
</evidence>
<sequence length="403" mass="45935">MDEMYEVLRFIEHGTQCRQSVDCVEGSLLIYYLRDNPGVHKQMLFDWFRQIGMNLDQYHRCRKGQNYRFLNPYSLVVTEDGKLLLLNLDAQENEFVMKKMQQRALRTHFVKPVFSGGSAEIRQADLFAYGKTLQFMLAYSDVAPPLLKREEMRLSRIIDRCIGVRGKQYGDIAQVIRDLPVFREKVLQRKRVWLPGAGALSVLSICLVSYAFLNYRAPEAEEYNAQSGDEKRASEEKNRGTGEEKISDEAGEEKPLSEENSKAEEISEENAEESVENAADVLEALLLENTASGNQSVLILGREMELEAVRCLAAAYEREAMPQEAAQAYGRLLDIESHGERIESAGIKKMKLEAGMGQYARAVLTGEEVLERIESSEEISRLMDEYEKQKEGAEENSEEQQKK</sequence>
<dbReference type="Proteomes" id="UP000824116">
    <property type="component" value="Unassembled WGS sequence"/>
</dbReference>
<reference evidence="2" key="1">
    <citation type="journal article" date="2021" name="PeerJ">
        <title>Extensive microbial diversity within the chicken gut microbiome revealed by metagenomics and culture.</title>
        <authorList>
            <person name="Gilroy R."/>
            <person name="Ravi A."/>
            <person name="Getino M."/>
            <person name="Pursley I."/>
            <person name="Horton D.L."/>
            <person name="Alikhan N.F."/>
            <person name="Baker D."/>
            <person name="Gharbi K."/>
            <person name="Hall N."/>
            <person name="Watson M."/>
            <person name="Adriaenssens E.M."/>
            <person name="Foster-Nyarko E."/>
            <person name="Jarju S."/>
            <person name="Secka A."/>
            <person name="Antonio M."/>
            <person name="Oren A."/>
            <person name="Chaudhuri R.R."/>
            <person name="La Ragione R."/>
            <person name="Hildebrand F."/>
            <person name="Pallen M.J."/>
        </authorList>
    </citation>
    <scope>NUCLEOTIDE SEQUENCE</scope>
    <source>
        <strain evidence="2">CHK196-3914</strain>
    </source>
</reference>